<dbReference type="HOGENOM" id="CLU_1214473_0_0_1"/>
<gene>
    <name evidence="1" type="ORF">HCDG_02577</name>
</gene>
<dbReference type="EMBL" id="GG692421">
    <property type="protein sequence ID" value="EER42679.1"/>
    <property type="molecule type" value="Genomic_DNA"/>
</dbReference>
<protein>
    <submittedName>
        <fullName evidence="1">Uncharacterized protein</fullName>
    </submittedName>
</protein>
<organism evidence="1 2">
    <name type="scientific">Ajellomyces capsulatus (strain H143)</name>
    <name type="common">Darling's disease fungus</name>
    <name type="synonym">Histoplasma capsulatum</name>
    <dbReference type="NCBI Taxonomy" id="544712"/>
    <lineage>
        <taxon>Eukaryota</taxon>
        <taxon>Fungi</taxon>
        <taxon>Dikarya</taxon>
        <taxon>Ascomycota</taxon>
        <taxon>Pezizomycotina</taxon>
        <taxon>Eurotiomycetes</taxon>
        <taxon>Eurotiomycetidae</taxon>
        <taxon>Onygenales</taxon>
        <taxon>Ajellomycetaceae</taxon>
        <taxon>Histoplasma</taxon>
    </lineage>
</organism>
<evidence type="ECO:0000313" key="1">
    <source>
        <dbReference type="EMBL" id="EER42679.1"/>
    </source>
</evidence>
<sequence>MSIFHDVAFASGPVPDILQGCFSKPKKPDSGQDHPRKRQKLNTKIWNYKDIPSSMFPEYLTLAHIELTITFSSPALGTSAVPSVFENGTPDKIPVIILAVSKLNDFSGVSNAPVKKYRIQLGTSSSDVIFDQTLDFHTWNHDPILPGKLPSAFPPRKDPPTVFSMSTLRKVEGNELSFILETKARRRNVMKPHAPVGIGGSGALKRELGALASFTRVPMSLPKVWICR</sequence>
<evidence type="ECO:0000313" key="2">
    <source>
        <dbReference type="Proteomes" id="UP000002624"/>
    </source>
</evidence>
<name>C6H8P6_AJECH</name>
<reference evidence="2" key="1">
    <citation type="submission" date="2009-05" db="EMBL/GenBank/DDBJ databases">
        <title>The genome sequence of Ajellomyces capsulatus strain H143.</title>
        <authorList>
            <person name="Champion M."/>
            <person name="Cuomo C.A."/>
            <person name="Ma L.-J."/>
            <person name="Henn M.R."/>
            <person name="Sil A."/>
            <person name="Goldman B."/>
            <person name="Young S.K."/>
            <person name="Kodira C.D."/>
            <person name="Zeng Q."/>
            <person name="Koehrsen M."/>
            <person name="Alvarado L."/>
            <person name="Berlin A.M."/>
            <person name="Borenstein D."/>
            <person name="Chen Z."/>
            <person name="Engels R."/>
            <person name="Freedman E."/>
            <person name="Gellesch M."/>
            <person name="Goldberg J."/>
            <person name="Griggs A."/>
            <person name="Gujja S."/>
            <person name="Heiman D.I."/>
            <person name="Hepburn T.A."/>
            <person name="Howarth C."/>
            <person name="Jen D."/>
            <person name="Larson L."/>
            <person name="Lewis B."/>
            <person name="Mehta T."/>
            <person name="Park D."/>
            <person name="Pearson M."/>
            <person name="Roberts A."/>
            <person name="Saif S."/>
            <person name="Shea T.D."/>
            <person name="Shenoy N."/>
            <person name="Sisk P."/>
            <person name="Stolte C."/>
            <person name="Sykes S."/>
            <person name="Walk T."/>
            <person name="White J."/>
            <person name="Yandava C."/>
            <person name="Klein B."/>
            <person name="McEwen J.G."/>
            <person name="Puccia R."/>
            <person name="Goldman G.H."/>
            <person name="Felipe M.S."/>
            <person name="Nino-Vega G."/>
            <person name="San-Blas G."/>
            <person name="Taylor J.W."/>
            <person name="Mendoza L."/>
            <person name="Galagan J.E."/>
            <person name="Nusbaum C."/>
            <person name="Birren B.W."/>
        </authorList>
    </citation>
    <scope>NUCLEOTIDE SEQUENCE [LARGE SCALE GENOMIC DNA]</scope>
    <source>
        <strain evidence="2">H143</strain>
    </source>
</reference>
<accession>C6H8P6</accession>
<dbReference type="VEuPathDB" id="FungiDB:HCDG_02577"/>
<dbReference type="AlphaFoldDB" id="C6H8P6"/>
<dbReference type="Proteomes" id="UP000002624">
    <property type="component" value="Unassembled WGS sequence"/>
</dbReference>
<dbReference type="STRING" id="544712.C6H8P6"/>
<proteinExistence type="predicted"/>